<reference evidence="22" key="1">
    <citation type="journal article" date="2014" name="Genome Announc.">
        <title>Full-genome sequence of the plant growth-promoting bacterium Pseudomonas protegens CHA0.</title>
        <authorList>
            <person name="Jousset A."/>
            <person name="Schuldes J."/>
            <person name="Keel C."/>
            <person name="Maurhofer M."/>
            <person name="Daniel R."/>
            <person name="Scheu S."/>
            <person name="Thuermer A."/>
        </authorList>
    </citation>
    <scope>NUCLEOTIDE SEQUENCE [LARGE SCALE GENOMIC DNA]</scope>
    <source>
        <strain evidence="22">DSM 19095 / LMG 27888 / CFBP 6595 / CHA0</strain>
    </source>
</reference>
<feature type="domain" description="Histidine kinase" evidence="19">
    <location>
        <begin position="226"/>
        <end position="443"/>
    </location>
</feature>
<dbReference type="EMBL" id="CP003190">
    <property type="protein sequence ID" value="AGL87796.1"/>
    <property type="molecule type" value="Genomic_DNA"/>
</dbReference>
<dbReference type="GO" id="GO:0006355">
    <property type="term" value="P:regulation of DNA-templated transcription"/>
    <property type="evidence" value="ECO:0007669"/>
    <property type="project" value="InterPro"/>
</dbReference>
<dbReference type="InterPro" id="IPR003594">
    <property type="entry name" value="HATPase_dom"/>
</dbReference>
<dbReference type="InterPro" id="IPR035965">
    <property type="entry name" value="PAS-like_dom_sf"/>
</dbReference>
<keyword evidence="11" id="KW-0547">Nucleotide-binding</keyword>
<dbReference type="FunFam" id="3.30.450.20:FF:000076">
    <property type="entry name" value="Phosphate regulon sensor histidine kinase PhoR"/>
    <property type="match status" value="1"/>
</dbReference>
<evidence type="ECO:0000313" key="22">
    <source>
        <dbReference type="Proteomes" id="UP000013940"/>
    </source>
</evidence>
<evidence type="ECO:0000256" key="5">
    <source>
        <dbReference type="ARBA" id="ARBA00022448"/>
    </source>
</evidence>
<dbReference type="PROSITE" id="PS50112">
    <property type="entry name" value="PAS"/>
    <property type="match status" value="1"/>
</dbReference>
<dbReference type="PRINTS" id="PR00344">
    <property type="entry name" value="BCTRLSENSOR"/>
</dbReference>
<dbReference type="InterPro" id="IPR014310">
    <property type="entry name" value="Sig_transdc_His_kinase_PhoR"/>
</dbReference>
<dbReference type="InterPro" id="IPR013767">
    <property type="entry name" value="PAS_fold"/>
</dbReference>
<feature type="transmembrane region" description="Helical" evidence="18">
    <location>
        <begin position="28"/>
        <end position="58"/>
    </location>
</feature>
<keyword evidence="9 21" id="KW-0808">Transferase</keyword>
<evidence type="ECO:0000256" key="9">
    <source>
        <dbReference type="ARBA" id="ARBA00022679"/>
    </source>
</evidence>
<dbReference type="Gene3D" id="1.10.287.130">
    <property type="match status" value="1"/>
</dbReference>
<gene>
    <name evidence="21" type="primary">phoR</name>
    <name evidence="21" type="ORF">PFLCHA0_c60680</name>
</gene>
<dbReference type="InterPro" id="IPR003661">
    <property type="entry name" value="HisK_dim/P_dom"/>
</dbReference>
<comment type="subcellular location">
    <subcellularLocation>
        <location evidence="2">Cell membrane</location>
    </subcellularLocation>
</comment>
<dbReference type="Pfam" id="PF00989">
    <property type="entry name" value="PAS"/>
    <property type="match status" value="1"/>
</dbReference>
<evidence type="ECO:0000256" key="3">
    <source>
        <dbReference type="ARBA" id="ARBA00012438"/>
    </source>
</evidence>
<dbReference type="CDD" id="cd00130">
    <property type="entry name" value="PAS"/>
    <property type="match status" value="1"/>
</dbReference>
<comment type="function">
    <text evidence="17">Member of the two-component regulatory system PhoR/PhoB involved in the phosphate regulon genes expression. PhoR may function as a membrane-associated protein kinase that phosphorylates PhoB in response to environmental signals.</text>
</comment>
<evidence type="ECO:0000256" key="6">
    <source>
        <dbReference type="ARBA" id="ARBA00022475"/>
    </source>
</evidence>
<evidence type="ECO:0000256" key="13">
    <source>
        <dbReference type="ARBA" id="ARBA00022840"/>
    </source>
</evidence>
<keyword evidence="7" id="KW-0597">Phosphoprotein</keyword>
<dbReference type="PROSITE" id="PS50109">
    <property type="entry name" value="HIS_KIN"/>
    <property type="match status" value="1"/>
</dbReference>
<feature type="domain" description="PAS" evidence="20">
    <location>
        <begin position="103"/>
        <end position="164"/>
    </location>
</feature>
<dbReference type="HOGENOM" id="CLU_000445_89_2_6"/>
<dbReference type="SMART" id="SM00387">
    <property type="entry name" value="HATPase_c"/>
    <property type="match status" value="1"/>
</dbReference>
<dbReference type="GO" id="GO:0006817">
    <property type="term" value="P:phosphate ion transport"/>
    <property type="evidence" value="ECO:0007669"/>
    <property type="project" value="UniProtKB-KW"/>
</dbReference>
<evidence type="ECO:0000259" key="19">
    <source>
        <dbReference type="PROSITE" id="PS50109"/>
    </source>
</evidence>
<evidence type="ECO:0000256" key="14">
    <source>
        <dbReference type="ARBA" id="ARBA00022989"/>
    </source>
</evidence>
<dbReference type="GO" id="GO:0005886">
    <property type="term" value="C:plasma membrane"/>
    <property type="evidence" value="ECO:0007669"/>
    <property type="project" value="UniProtKB-SubCell"/>
</dbReference>
<evidence type="ECO:0000256" key="15">
    <source>
        <dbReference type="ARBA" id="ARBA00023012"/>
    </source>
</evidence>
<dbReference type="PANTHER" id="PTHR45453">
    <property type="entry name" value="PHOSPHATE REGULON SENSOR PROTEIN PHOR"/>
    <property type="match status" value="1"/>
</dbReference>
<dbReference type="CDD" id="cd00082">
    <property type="entry name" value="HisKA"/>
    <property type="match status" value="1"/>
</dbReference>
<dbReference type="InterPro" id="IPR005467">
    <property type="entry name" value="His_kinase_dom"/>
</dbReference>
<dbReference type="InterPro" id="IPR050351">
    <property type="entry name" value="BphY/WalK/GraS-like"/>
</dbReference>
<dbReference type="AlphaFoldDB" id="A0A2C9EVT6"/>
<dbReference type="Proteomes" id="UP000013940">
    <property type="component" value="Chromosome"/>
</dbReference>
<keyword evidence="10 18" id="KW-0812">Transmembrane</keyword>
<keyword evidence="15" id="KW-0902">Two-component regulatory system</keyword>
<protein>
    <recommendedName>
        <fullName evidence="4">Phosphate regulon sensor protein PhoR</fullName>
        <ecNumber evidence="3">2.7.13.3</ecNumber>
    </recommendedName>
</protein>
<evidence type="ECO:0000313" key="21">
    <source>
        <dbReference type="EMBL" id="AGL87796.1"/>
    </source>
</evidence>
<dbReference type="InterPro" id="IPR004358">
    <property type="entry name" value="Sig_transdc_His_kin-like_C"/>
</dbReference>
<dbReference type="eggNOG" id="COG5002">
    <property type="taxonomic scope" value="Bacteria"/>
</dbReference>
<keyword evidence="16 18" id="KW-0472">Membrane</keyword>
<evidence type="ECO:0000259" key="20">
    <source>
        <dbReference type="PROSITE" id="PS50112"/>
    </source>
</evidence>
<keyword evidence="12" id="KW-0418">Kinase</keyword>
<dbReference type="Gene3D" id="3.30.565.10">
    <property type="entry name" value="Histidine kinase-like ATPase, C-terminal domain"/>
    <property type="match status" value="1"/>
</dbReference>
<dbReference type="EC" id="2.7.13.3" evidence="3"/>
<evidence type="ECO:0000256" key="4">
    <source>
        <dbReference type="ARBA" id="ARBA00019665"/>
    </source>
</evidence>
<dbReference type="GO" id="GO:0005524">
    <property type="term" value="F:ATP binding"/>
    <property type="evidence" value="ECO:0007669"/>
    <property type="project" value="UniProtKB-KW"/>
</dbReference>
<sequence>MQLGAAPPSTDVFQVNQNWHGTLIRHMLLLITGCLLVGLISGYYGWSLAAGLGIYLAWTLKQLLRLHEWLRLHQPDEAPPDGYGLWGEVFDSIYHLQRRDQRVRGRLQAVIDRVQESTAALKDAVIMLDSDGNLEWWNRAAETLLGLKTPQDSGQPVTNLVRHPRFKEYFEQDSYAEPLEIPSPANDRVRIQLYITRYGNNEHLMLVRDVTRIHQLEQMRKDFIANVSHELRTPLTVICGYLETLLDNVEEVNPRWSRALQQMQQQGGRMQTLLNDLLLLAKLEATDYPSDNQPVPIDVLLQSIKSDAQALSGERNQRITLEADASVQLKGSEAELRSAFSNLVFNAVKYTPAEGNIRIRWWGDEQGAHLSVQDSGIGIDNKHLPRLTERFYRVDSSRNSNTGGTGLGLAIVKHVLLRHRARLEISSVLGHGSTFTCHFVPAQVKKNRTQSLTDQR</sequence>
<keyword evidence="5" id="KW-0813">Transport</keyword>
<dbReference type="InterPro" id="IPR036890">
    <property type="entry name" value="HATPase_C_sf"/>
</dbReference>
<evidence type="ECO:0000256" key="17">
    <source>
        <dbReference type="ARBA" id="ARBA00025207"/>
    </source>
</evidence>
<dbReference type="GO" id="GO:0016036">
    <property type="term" value="P:cellular response to phosphate starvation"/>
    <property type="evidence" value="ECO:0007669"/>
    <property type="project" value="TreeGrafter"/>
</dbReference>
<dbReference type="GO" id="GO:0000155">
    <property type="term" value="F:phosphorelay sensor kinase activity"/>
    <property type="evidence" value="ECO:0007669"/>
    <property type="project" value="InterPro"/>
</dbReference>
<dbReference type="InterPro" id="IPR000014">
    <property type="entry name" value="PAS"/>
</dbReference>
<evidence type="ECO:0000256" key="2">
    <source>
        <dbReference type="ARBA" id="ARBA00004236"/>
    </source>
</evidence>
<dbReference type="NCBIfam" id="TIGR02966">
    <property type="entry name" value="phoR_proteo"/>
    <property type="match status" value="1"/>
</dbReference>
<evidence type="ECO:0000256" key="7">
    <source>
        <dbReference type="ARBA" id="ARBA00022553"/>
    </source>
</evidence>
<keyword evidence="13" id="KW-0067">ATP-binding</keyword>
<dbReference type="InterPro" id="IPR036097">
    <property type="entry name" value="HisK_dim/P_sf"/>
</dbReference>
<keyword evidence="14 18" id="KW-1133">Transmembrane helix</keyword>
<dbReference type="FunFam" id="3.30.565.10:FF:000032">
    <property type="entry name" value="Phosphate regulon sensor histidine kinase PhoR"/>
    <property type="match status" value="1"/>
</dbReference>
<dbReference type="NCBIfam" id="NF008235">
    <property type="entry name" value="PRK11006.1"/>
    <property type="match status" value="1"/>
</dbReference>
<dbReference type="GO" id="GO:0004721">
    <property type="term" value="F:phosphoprotein phosphatase activity"/>
    <property type="evidence" value="ECO:0007669"/>
    <property type="project" value="InterPro"/>
</dbReference>
<evidence type="ECO:0000256" key="11">
    <source>
        <dbReference type="ARBA" id="ARBA00022741"/>
    </source>
</evidence>
<keyword evidence="6" id="KW-1003">Cell membrane</keyword>
<organism evidence="21 22">
    <name type="scientific">Pseudomonas protegens (strain DSM 19095 / LMG 27888 / CFBP 6595 / CHA0)</name>
    <dbReference type="NCBI Taxonomy" id="1124983"/>
    <lineage>
        <taxon>Bacteria</taxon>
        <taxon>Pseudomonadati</taxon>
        <taxon>Pseudomonadota</taxon>
        <taxon>Gammaproteobacteria</taxon>
        <taxon>Pseudomonadales</taxon>
        <taxon>Pseudomonadaceae</taxon>
        <taxon>Pseudomonas</taxon>
    </lineage>
</organism>
<dbReference type="SMART" id="SM00091">
    <property type="entry name" value="PAS"/>
    <property type="match status" value="1"/>
</dbReference>
<dbReference type="Pfam" id="PF11808">
    <property type="entry name" value="PhoR"/>
    <property type="match status" value="1"/>
</dbReference>
<proteinExistence type="predicted"/>
<dbReference type="SUPFAM" id="SSF55785">
    <property type="entry name" value="PYP-like sensor domain (PAS domain)"/>
    <property type="match status" value="1"/>
</dbReference>
<dbReference type="Pfam" id="PF00512">
    <property type="entry name" value="HisKA"/>
    <property type="match status" value="1"/>
</dbReference>
<evidence type="ECO:0000256" key="16">
    <source>
        <dbReference type="ARBA" id="ARBA00023136"/>
    </source>
</evidence>
<accession>A0A2C9EVT6</accession>
<dbReference type="InterPro" id="IPR021766">
    <property type="entry name" value="PhoR_N"/>
</dbReference>
<evidence type="ECO:0000256" key="8">
    <source>
        <dbReference type="ARBA" id="ARBA00022592"/>
    </source>
</evidence>
<evidence type="ECO:0000256" key="10">
    <source>
        <dbReference type="ARBA" id="ARBA00022692"/>
    </source>
</evidence>
<dbReference type="SUPFAM" id="SSF55874">
    <property type="entry name" value="ATPase domain of HSP90 chaperone/DNA topoisomerase II/histidine kinase"/>
    <property type="match status" value="1"/>
</dbReference>
<dbReference type="Pfam" id="PF02518">
    <property type="entry name" value="HATPase_c"/>
    <property type="match status" value="1"/>
</dbReference>
<comment type="catalytic activity">
    <reaction evidence="1">
        <text>ATP + protein L-histidine = ADP + protein N-phospho-L-histidine.</text>
        <dbReference type="EC" id="2.7.13.3"/>
    </reaction>
</comment>
<dbReference type="KEGG" id="pprc:PFLCHA0_c60680"/>
<dbReference type="Gene3D" id="3.30.450.20">
    <property type="entry name" value="PAS domain"/>
    <property type="match status" value="1"/>
</dbReference>
<evidence type="ECO:0000256" key="1">
    <source>
        <dbReference type="ARBA" id="ARBA00000085"/>
    </source>
</evidence>
<dbReference type="SUPFAM" id="SSF47384">
    <property type="entry name" value="Homodimeric domain of signal transducing histidine kinase"/>
    <property type="match status" value="1"/>
</dbReference>
<evidence type="ECO:0000256" key="12">
    <source>
        <dbReference type="ARBA" id="ARBA00022777"/>
    </source>
</evidence>
<dbReference type="PANTHER" id="PTHR45453:SF1">
    <property type="entry name" value="PHOSPHATE REGULON SENSOR PROTEIN PHOR"/>
    <property type="match status" value="1"/>
</dbReference>
<dbReference type="FunFam" id="1.10.287.130:FF:000001">
    <property type="entry name" value="Two-component sensor histidine kinase"/>
    <property type="match status" value="1"/>
</dbReference>
<name>A0A2C9EVT6_PSEPH</name>
<dbReference type="SMART" id="SM00388">
    <property type="entry name" value="HisKA"/>
    <property type="match status" value="1"/>
</dbReference>
<evidence type="ECO:0000256" key="18">
    <source>
        <dbReference type="SAM" id="Phobius"/>
    </source>
</evidence>
<keyword evidence="8" id="KW-0592">Phosphate transport</keyword>